<organism evidence="3">
    <name type="scientific">Oryza meridionalis</name>
    <dbReference type="NCBI Taxonomy" id="40149"/>
    <lineage>
        <taxon>Eukaryota</taxon>
        <taxon>Viridiplantae</taxon>
        <taxon>Streptophyta</taxon>
        <taxon>Embryophyta</taxon>
        <taxon>Tracheophyta</taxon>
        <taxon>Spermatophyta</taxon>
        <taxon>Magnoliopsida</taxon>
        <taxon>Liliopsida</taxon>
        <taxon>Poales</taxon>
        <taxon>Poaceae</taxon>
        <taxon>BOP clade</taxon>
        <taxon>Oryzoideae</taxon>
        <taxon>Oryzeae</taxon>
        <taxon>Oryzinae</taxon>
        <taxon>Oryza</taxon>
    </lineage>
</organism>
<evidence type="ECO:0000256" key="1">
    <source>
        <dbReference type="ARBA" id="ARBA00022723"/>
    </source>
</evidence>
<dbReference type="GO" id="GO:0008168">
    <property type="term" value="F:methyltransferase activity"/>
    <property type="evidence" value="ECO:0007669"/>
    <property type="project" value="InterPro"/>
</dbReference>
<accession>A0A0E0F4E4</accession>
<dbReference type="Gramene" id="OMERI11G07650.1">
    <property type="protein sequence ID" value="OMERI11G07650.1"/>
    <property type="gene ID" value="OMERI11G07650"/>
</dbReference>
<dbReference type="Pfam" id="PF03492">
    <property type="entry name" value="Methyltransf_7"/>
    <property type="match status" value="1"/>
</dbReference>
<evidence type="ECO:0000313" key="3">
    <source>
        <dbReference type="EnsemblPlants" id="OMERI11G07650.1"/>
    </source>
</evidence>
<protein>
    <submittedName>
        <fullName evidence="3">Uncharacterized protein</fullName>
    </submittedName>
</protein>
<dbReference type="SUPFAM" id="SSF53335">
    <property type="entry name" value="S-adenosyl-L-methionine-dependent methyltransferases"/>
    <property type="match status" value="1"/>
</dbReference>
<dbReference type="Proteomes" id="UP000008021">
    <property type="component" value="Chromosome 11"/>
</dbReference>
<dbReference type="Gene3D" id="1.10.1200.270">
    <property type="entry name" value="Methyltransferase, alpha-helical capping domain"/>
    <property type="match status" value="1"/>
</dbReference>
<dbReference type="AlphaFoldDB" id="A0A0E0F4E4"/>
<dbReference type="GO" id="GO:0046872">
    <property type="term" value="F:metal ion binding"/>
    <property type="evidence" value="ECO:0007669"/>
    <property type="project" value="UniProtKB-KW"/>
</dbReference>
<dbReference type="InterPro" id="IPR042086">
    <property type="entry name" value="MeTrfase_capping"/>
</dbReference>
<keyword evidence="2" id="KW-0460">Magnesium</keyword>
<keyword evidence="4" id="KW-1185">Reference proteome</keyword>
<name>A0A0E0F4E4_9ORYZ</name>
<reference evidence="3" key="2">
    <citation type="submission" date="2018-05" db="EMBL/GenBank/DDBJ databases">
        <title>OmerRS3 (Oryza meridionalis Reference Sequence Version 3).</title>
        <authorList>
            <person name="Zhang J."/>
            <person name="Kudrna D."/>
            <person name="Lee S."/>
            <person name="Talag J."/>
            <person name="Welchert J."/>
            <person name="Wing R.A."/>
        </authorList>
    </citation>
    <scope>NUCLEOTIDE SEQUENCE [LARGE SCALE GENOMIC DNA]</scope>
    <source>
        <strain evidence="3">cv. OR44</strain>
    </source>
</reference>
<dbReference type="PANTHER" id="PTHR31009">
    <property type="entry name" value="S-ADENOSYL-L-METHIONINE:CARBOXYL METHYLTRANSFERASE FAMILY PROTEIN"/>
    <property type="match status" value="1"/>
</dbReference>
<sequence>MPFNLFKSAHQDRVEKEKLDSFYLPLYCPSVDELKELVCQNELLDITNIRLFEINGNPNEGSDQSAEDGAAAPVVIHGAAATGAAGKTISTSLRAVREPLIASHFGDSILSEVEKSFIPVNTLSLKAKH</sequence>
<proteinExistence type="predicted"/>
<dbReference type="InterPro" id="IPR029063">
    <property type="entry name" value="SAM-dependent_MTases_sf"/>
</dbReference>
<reference evidence="3" key="1">
    <citation type="submission" date="2015-04" db="UniProtKB">
        <authorList>
            <consortium name="EnsemblPlants"/>
        </authorList>
    </citation>
    <scope>IDENTIFICATION</scope>
</reference>
<dbReference type="HOGENOM" id="CLU_019628_4_1_1"/>
<dbReference type="InterPro" id="IPR005299">
    <property type="entry name" value="MeTrfase_7"/>
</dbReference>
<evidence type="ECO:0000313" key="4">
    <source>
        <dbReference type="Proteomes" id="UP000008021"/>
    </source>
</evidence>
<keyword evidence="1" id="KW-0479">Metal-binding</keyword>
<dbReference type="EnsemblPlants" id="OMERI11G07650.1">
    <property type="protein sequence ID" value="OMERI11G07650.1"/>
    <property type="gene ID" value="OMERI11G07650"/>
</dbReference>
<evidence type="ECO:0000256" key="2">
    <source>
        <dbReference type="ARBA" id="ARBA00022842"/>
    </source>
</evidence>